<dbReference type="RefSeq" id="WP_285624768.1">
    <property type="nucleotide sequence ID" value="NZ_BSTJ01000005.1"/>
</dbReference>
<sequence>MTETLPEVVAPHTLRATAAHRTDGDVTLYGVQLSWTVGDNDGADWPPPADWNDGDAPYPHYYEVWLNDGQIRQTAVLYWPAWAPGWQLARTHWVCLGAHPYPQYRVKVRARLSDGSWSAFTNEVAVAVRSGDSRPYVDPIRGPRTAAPPRGNTRHGSAGSPPSRAVRAIRDNDPAEVCERARQLNTSRTWQEVVPPAEAMKADPPWNGSYLEYRKFFRGGDIASAANPAFAGLDLVGDWPAATLPSSAGEYAFSYAFTAHHIGETWTHQWFVTRDDWDPSTPLTWEDFEPTPFMTEIHGDPGVTRHTTGALPPKVGRHVIVNIWGGHGGPIDDNGRMTGEFFVSCCDVEFTDGAAV</sequence>
<dbReference type="Gene3D" id="2.60.40.10">
    <property type="entry name" value="Immunoglobulins"/>
    <property type="match status" value="1"/>
</dbReference>
<dbReference type="Gene3D" id="2.70.50.50">
    <property type="entry name" value="chitin-binding protein cbp21"/>
    <property type="match status" value="1"/>
</dbReference>
<dbReference type="InterPro" id="IPR051024">
    <property type="entry name" value="GlcNAc_Chitin_IntDeg"/>
</dbReference>
<dbReference type="InterPro" id="IPR004302">
    <property type="entry name" value="Cellulose/chitin-bd_N"/>
</dbReference>
<gene>
    <name evidence="4" type="ORF">Airi01_046940</name>
</gene>
<dbReference type="CDD" id="cd21177">
    <property type="entry name" value="LPMO_AA10"/>
    <property type="match status" value="1"/>
</dbReference>
<name>A0A9W6RLX2_9ACTN</name>
<evidence type="ECO:0000313" key="5">
    <source>
        <dbReference type="Proteomes" id="UP001165135"/>
    </source>
</evidence>
<evidence type="ECO:0000256" key="1">
    <source>
        <dbReference type="ARBA" id="ARBA00022729"/>
    </source>
</evidence>
<keyword evidence="1" id="KW-0732">Signal</keyword>
<dbReference type="PANTHER" id="PTHR34823">
    <property type="entry name" value="GLCNAC-BINDING PROTEIN A"/>
    <property type="match status" value="1"/>
</dbReference>
<dbReference type="Proteomes" id="UP001165135">
    <property type="component" value="Unassembled WGS sequence"/>
</dbReference>
<feature type="region of interest" description="Disordered" evidence="2">
    <location>
        <begin position="135"/>
        <end position="166"/>
    </location>
</feature>
<organism evidence="4 5">
    <name type="scientific">Actinoallomurus iriomotensis</name>
    <dbReference type="NCBI Taxonomy" id="478107"/>
    <lineage>
        <taxon>Bacteria</taxon>
        <taxon>Bacillati</taxon>
        <taxon>Actinomycetota</taxon>
        <taxon>Actinomycetes</taxon>
        <taxon>Streptosporangiales</taxon>
        <taxon>Thermomonosporaceae</taxon>
        <taxon>Actinoallomurus</taxon>
    </lineage>
</organism>
<comment type="caution">
    <text evidence="4">The sequence shown here is derived from an EMBL/GenBank/DDBJ whole genome shotgun (WGS) entry which is preliminary data.</text>
</comment>
<evidence type="ECO:0000256" key="2">
    <source>
        <dbReference type="SAM" id="MobiDB-lite"/>
    </source>
</evidence>
<evidence type="ECO:0000313" key="4">
    <source>
        <dbReference type="EMBL" id="GLY76427.1"/>
    </source>
</evidence>
<dbReference type="PANTHER" id="PTHR34823:SF1">
    <property type="entry name" value="CHITIN-BINDING TYPE-4 DOMAIN-CONTAINING PROTEIN"/>
    <property type="match status" value="1"/>
</dbReference>
<feature type="domain" description="Chitin-binding type-4" evidence="3">
    <location>
        <begin position="155"/>
        <end position="348"/>
    </location>
</feature>
<dbReference type="AlphaFoldDB" id="A0A9W6RLX2"/>
<dbReference type="SUPFAM" id="SSF81296">
    <property type="entry name" value="E set domains"/>
    <property type="match status" value="1"/>
</dbReference>
<dbReference type="EMBL" id="BSTJ01000005">
    <property type="protein sequence ID" value="GLY76427.1"/>
    <property type="molecule type" value="Genomic_DNA"/>
</dbReference>
<evidence type="ECO:0000259" key="3">
    <source>
        <dbReference type="Pfam" id="PF03067"/>
    </source>
</evidence>
<dbReference type="InterPro" id="IPR014756">
    <property type="entry name" value="Ig_E-set"/>
</dbReference>
<accession>A0A9W6RLX2</accession>
<dbReference type="Pfam" id="PF03067">
    <property type="entry name" value="LPMO_10"/>
    <property type="match status" value="1"/>
</dbReference>
<reference evidence="4" key="1">
    <citation type="submission" date="2023-03" db="EMBL/GenBank/DDBJ databases">
        <title>Actinoallomurus iriomotensis NBRC 103681.</title>
        <authorList>
            <person name="Ichikawa N."/>
            <person name="Sato H."/>
            <person name="Tonouchi N."/>
        </authorList>
    </citation>
    <scope>NUCLEOTIDE SEQUENCE</scope>
    <source>
        <strain evidence="4">NBRC 103681</strain>
    </source>
</reference>
<dbReference type="InterPro" id="IPR013783">
    <property type="entry name" value="Ig-like_fold"/>
</dbReference>
<protein>
    <recommendedName>
        <fullName evidence="3">Chitin-binding type-4 domain-containing protein</fullName>
    </recommendedName>
</protein>
<proteinExistence type="predicted"/>
<dbReference type="GO" id="GO:0005975">
    <property type="term" value="P:carbohydrate metabolic process"/>
    <property type="evidence" value="ECO:0007669"/>
    <property type="project" value="UniProtKB-ARBA"/>
</dbReference>